<keyword evidence="7" id="KW-0732">Signal</keyword>
<dbReference type="PANTHER" id="PTHR34142">
    <property type="entry name" value="ENDO-BETA-1,4-GLUCANASE A"/>
    <property type="match status" value="1"/>
</dbReference>
<dbReference type="EMBL" id="CALTRL010005288">
    <property type="protein sequence ID" value="CAH7684271.1"/>
    <property type="molecule type" value="Genomic_DNA"/>
</dbReference>
<dbReference type="Gene3D" id="3.20.20.80">
    <property type="entry name" value="Glycosidases"/>
    <property type="match status" value="1"/>
</dbReference>
<evidence type="ECO:0000313" key="9">
    <source>
        <dbReference type="EMBL" id="CAH7683786.1"/>
    </source>
</evidence>
<feature type="domain" description="Glycoside hydrolase family 5" evidence="8">
    <location>
        <begin position="45"/>
        <end position="297"/>
    </location>
</feature>
<gene>
    <name evidence="9" type="ORF">PPACK8108_LOCUS17511</name>
    <name evidence="10" type="ORF">PPACK8108_LOCUS18354</name>
</gene>
<dbReference type="Pfam" id="PF00150">
    <property type="entry name" value="Cellulase"/>
    <property type="match status" value="1"/>
</dbReference>
<evidence type="ECO:0000256" key="6">
    <source>
        <dbReference type="RuleBase" id="RU361153"/>
    </source>
</evidence>
<dbReference type="SUPFAM" id="SSF51445">
    <property type="entry name" value="(Trans)glycosidases"/>
    <property type="match status" value="1"/>
</dbReference>
<dbReference type="Proteomes" id="UP001153365">
    <property type="component" value="Unassembled WGS sequence"/>
</dbReference>
<evidence type="ECO:0000256" key="4">
    <source>
        <dbReference type="ARBA" id="ARBA00022801"/>
    </source>
</evidence>
<dbReference type="InterPro" id="IPR017853">
    <property type="entry name" value="GH"/>
</dbReference>
<accession>A0AAV0BC50</accession>
<keyword evidence="4 6" id="KW-0378">Hydrolase</keyword>
<evidence type="ECO:0000259" key="8">
    <source>
        <dbReference type="Pfam" id="PF00150"/>
    </source>
</evidence>
<dbReference type="EMBL" id="CALTRL010004917">
    <property type="protein sequence ID" value="CAH7683786.1"/>
    <property type="molecule type" value="Genomic_DNA"/>
</dbReference>
<sequence length="358" mass="39890">MKNVFLSLSTIFFVNLFFGSYAKPLNSSSDSSVKLPYFLGVNLAGFEFGIDPWNSHPKPMPPSDKQIPHFVKQGVNIIRVPMAWELIQPQLSKELDSKVEAQFAAYIKKITTSGTYAIIDIHNYARNRGSVVTENIPSEAFVDLWVRLAKVFSSDKLVYFGLMNEPHDIQSWDAWTKSLQDVVTGIRKAGAKNVILLPGEQWSSLKTDIFTQSYQRLKTITNPDKTFDGISFEFHRYFDSDGSGKSTECSGDRVEEVKAAAKILNADGRQAIITETGAGSTQSCLQVLPKFFGAIKESYPAIAGGIMWGAGSFDTVPTYELLLTKLITTSQQSSEVYEDQENWKSIKQFLPKSSNSTQ</sequence>
<dbReference type="GO" id="GO:0009251">
    <property type="term" value="P:glucan catabolic process"/>
    <property type="evidence" value="ECO:0007669"/>
    <property type="project" value="TreeGrafter"/>
</dbReference>
<evidence type="ECO:0000256" key="3">
    <source>
        <dbReference type="ARBA" id="ARBA00012601"/>
    </source>
</evidence>
<dbReference type="InterPro" id="IPR001547">
    <property type="entry name" value="Glyco_hydro_5"/>
</dbReference>
<name>A0AAV0BC50_PHAPC</name>
<evidence type="ECO:0000256" key="2">
    <source>
        <dbReference type="ARBA" id="ARBA00005641"/>
    </source>
</evidence>
<comment type="catalytic activity">
    <reaction evidence="1">
        <text>Endohydrolysis of (1-&gt;4)-beta-D-glucosidic linkages in cellulose, lichenin and cereal beta-D-glucans.</text>
        <dbReference type="EC" id="3.2.1.4"/>
    </reaction>
</comment>
<dbReference type="AlphaFoldDB" id="A0AAV0BC50"/>
<feature type="signal peptide" evidence="7">
    <location>
        <begin position="1"/>
        <end position="22"/>
    </location>
</feature>
<evidence type="ECO:0000256" key="1">
    <source>
        <dbReference type="ARBA" id="ARBA00000966"/>
    </source>
</evidence>
<reference evidence="9" key="1">
    <citation type="submission" date="2022-06" db="EMBL/GenBank/DDBJ databases">
        <authorList>
            <consortium name="SYNGENTA / RWTH Aachen University"/>
        </authorList>
    </citation>
    <scope>NUCLEOTIDE SEQUENCE</scope>
</reference>
<dbReference type="PROSITE" id="PS00659">
    <property type="entry name" value="GLYCOSYL_HYDROL_F5"/>
    <property type="match status" value="1"/>
</dbReference>
<proteinExistence type="inferred from homology"/>
<dbReference type="EC" id="3.2.1.4" evidence="3"/>
<evidence type="ECO:0000313" key="11">
    <source>
        <dbReference type="Proteomes" id="UP001153365"/>
    </source>
</evidence>
<keyword evidence="11" id="KW-1185">Reference proteome</keyword>
<evidence type="ECO:0000256" key="7">
    <source>
        <dbReference type="SAM" id="SignalP"/>
    </source>
</evidence>
<protein>
    <recommendedName>
        <fullName evidence="3">cellulase</fullName>
        <ecNumber evidence="3">3.2.1.4</ecNumber>
    </recommendedName>
</protein>
<dbReference type="PANTHER" id="PTHR34142:SF1">
    <property type="entry name" value="GLYCOSIDE HYDROLASE FAMILY 5 DOMAIN-CONTAINING PROTEIN"/>
    <property type="match status" value="1"/>
</dbReference>
<evidence type="ECO:0000256" key="5">
    <source>
        <dbReference type="ARBA" id="ARBA00023295"/>
    </source>
</evidence>
<comment type="caution">
    <text evidence="9">The sequence shown here is derived from an EMBL/GenBank/DDBJ whole genome shotgun (WGS) entry which is preliminary data.</text>
</comment>
<dbReference type="GO" id="GO:0008810">
    <property type="term" value="F:cellulase activity"/>
    <property type="evidence" value="ECO:0007669"/>
    <property type="project" value="UniProtKB-EC"/>
</dbReference>
<evidence type="ECO:0000313" key="10">
    <source>
        <dbReference type="EMBL" id="CAH7684271.1"/>
    </source>
</evidence>
<dbReference type="InterPro" id="IPR018087">
    <property type="entry name" value="Glyco_hydro_5_CS"/>
</dbReference>
<feature type="chain" id="PRO_5044713228" description="cellulase" evidence="7">
    <location>
        <begin position="23"/>
        <end position="358"/>
    </location>
</feature>
<keyword evidence="5 6" id="KW-0326">Glycosidase</keyword>
<comment type="similarity">
    <text evidence="2 6">Belongs to the glycosyl hydrolase 5 (cellulase A) family.</text>
</comment>
<organism evidence="9 11">
    <name type="scientific">Phakopsora pachyrhizi</name>
    <name type="common">Asian soybean rust disease fungus</name>
    <dbReference type="NCBI Taxonomy" id="170000"/>
    <lineage>
        <taxon>Eukaryota</taxon>
        <taxon>Fungi</taxon>
        <taxon>Dikarya</taxon>
        <taxon>Basidiomycota</taxon>
        <taxon>Pucciniomycotina</taxon>
        <taxon>Pucciniomycetes</taxon>
        <taxon>Pucciniales</taxon>
        <taxon>Phakopsoraceae</taxon>
        <taxon>Phakopsora</taxon>
    </lineage>
</organism>